<dbReference type="AlphaFoldDB" id="A0A841CW80"/>
<protein>
    <submittedName>
        <fullName evidence="2">Type IV secretory pathway VirB10-like protein</fullName>
    </submittedName>
</protein>
<gene>
    <name evidence="2" type="ORF">FHS29_006838</name>
</gene>
<organism evidence="2 3">
    <name type="scientific">Saccharothrix tamanrassetensis</name>
    <dbReference type="NCBI Taxonomy" id="1051531"/>
    <lineage>
        <taxon>Bacteria</taxon>
        <taxon>Bacillati</taxon>
        <taxon>Actinomycetota</taxon>
        <taxon>Actinomycetes</taxon>
        <taxon>Pseudonocardiales</taxon>
        <taxon>Pseudonocardiaceae</taxon>
        <taxon>Saccharothrix</taxon>
    </lineage>
</organism>
<evidence type="ECO:0000313" key="3">
    <source>
        <dbReference type="Proteomes" id="UP000547510"/>
    </source>
</evidence>
<feature type="compositionally biased region" description="Basic and acidic residues" evidence="1">
    <location>
        <begin position="152"/>
        <end position="163"/>
    </location>
</feature>
<name>A0A841CW80_9PSEU</name>
<keyword evidence="3" id="KW-1185">Reference proteome</keyword>
<feature type="compositionally biased region" description="Low complexity" evidence="1">
    <location>
        <begin position="74"/>
        <end position="118"/>
    </location>
</feature>
<sequence length="230" mass="25255">MFWLFAQMSVLCAFAFFAGALLTWLPLRATIRGLRAELAHPVLRPALPAGAVVIPEQPEEQSGAEHSSEERSPEQQSSEQQSSAEQSSGEQSPERQPAGQQPEEQAAEPQSAQPESAQTAEPARQAHPAEDDPARSRQSRSQAVRPRAAQSKLDHAPHADRAQQPEGDEQPEAGRRPEFAVKGSTKSMIFHTPDSPYFKRMKGDVTFRSAAEAERAGYTRWRPRSAAPAR</sequence>
<evidence type="ECO:0000256" key="1">
    <source>
        <dbReference type="SAM" id="MobiDB-lite"/>
    </source>
</evidence>
<feature type="region of interest" description="Disordered" evidence="1">
    <location>
        <begin position="57"/>
        <end position="200"/>
    </location>
</feature>
<feature type="region of interest" description="Disordered" evidence="1">
    <location>
        <begin position="211"/>
        <end position="230"/>
    </location>
</feature>
<proteinExistence type="predicted"/>
<evidence type="ECO:0000313" key="2">
    <source>
        <dbReference type="EMBL" id="MBB5960215.1"/>
    </source>
</evidence>
<dbReference type="RefSeq" id="WP_184698228.1">
    <property type="nucleotide sequence ID" value="NZ_JACHJN010000014.1"/>
</dbReference>
<dbReference type="EMBL" id="JACHJN010000014">
    <property type="protein sequence ID" value="MBB5960215.1"/>
    <property type="molecule type" value="Genomic_DNA"/>
</dbReference>
<comment type="caution">
    <text evidence="2">The sequence shown here is derived from an EMBL/GenBank/DDBJ whole genome shotgun (WGS) entry which is preliminary data.</text>
</comment>
<dbReference type="Proteomes" id="UP000547510">
    <property type="component" value="Unassembled WGS sequence"/>
</dbReference>
<reference evidence="2 3" key="1">
    <citation type="submission" date="2020-08" db="EMBL/GenBank/DDBJ databases">
        <title>Genomic Encyclopedia of Type Strains, Phase III (KMG-III): the genomes of soil and plant-associated and newly described type strains.</title>
        <authorList>
            <person name="Whitman W."/>
        </authorList>
    </citation>
    <scope>NUCLEOTIDE SEQUENCE [LARGE SCALE GENOMIC DNA]</scope>
    <source>
        <strain evidence="2 3">CECT 8640</strain>
    </source>
</reference>
<accession>A0A841CW80</accession>
<feature type="compositionally biased region" description="Low complexity" evidence="1">
    <location>
        <begin position="139"/>
        <end position="151"/>
    </location>
</feature>